<dbReference type="PANTHER" id="PTHR31956">
    <property type="entry name" value="NON-SPECIFIC PHOSPHOLIPASE C4-RELATED"/>
    <property type="match status" value="1"/>
</dbReference>
<dbReference type="GO" id="GO:0009395">
    <property type="term" value="P:phospholipid catabolic process"/>
    <property type="evidence" value="ECO:0007669"/>
    <property type="project" value="TreeGrafter"/>
</dbReference>
<organism evidence="3 4">
    <name type="scientific">Aureobasidium pullulans</name>
    <name type="common">Black yeast</name>
    <name type="synonym">Pullularia pullulans</name>
    <dbReference type="NCBI Taxonomy" id="5580"/>
    <lineage>
        <taxon>Eukaryota</taxon>
        <taxon>Fungi</taxon>
        <taxon>Dikarya</taxon>
        <taxon>Ascomycota</taxon>
        <taxon>Pezizomycotina</taxon>
        <taxon>Dothideomycetes</taxon>
        <taxon>Dothideomycetidae</taxon>
        <taxon>Dothideales</taxon>
        <taxon>Saccotheciaceae</taxon>
        <taxon>Aureobasidium</taxon>
    </lineage>
</organism>
<proteinExistence type="predicted"/>
<dbReference type="Proteomes" id="UP000305064">
    <property type="component" value="Unassembled WGS sequence"/>
</dbReference>
<dbReference type="EMBL" id="QZBJ01000183">
    <property type="protein sequence ID" value="THY67057.1"/>
    <property type="molecule type" value="Genomic_DNA"/>
</dbReference>
<dbReference type="AlphaFoldDB" id="A0AB38LGM7"/>
<dbReference type="Gene3D" id="3.50.4.10">
    <property type="entry name" value="Hepatocyte Growth Factor"/>
    <property type="match status" value="1"/>
</dbReference>
<dbReference type="InterPro" id="IPR007312">
    <property type="entry name" value="Phosphoesterase"/>
</dbReference>
<dbReference type="Pfam" id="PF00024">
    <property type="entry name" value="PAN_1"/>
    <property type="match status" value="1"/>
</dbReference>
<feature type="domain" description="Apple" evidence="2">
    <location>
        <begin position="5"/>
        <end position="48"/>
    </location>
</feature>
<dbReference type="Pfam" id="PF04185">
    <property type="entry name" value="Phosphoesterase"/>
    <property type="match status" value="1"/>
</dbReference>
<name>A0AB38LGM7_AURPU</name>
<accession>A0AB38LGM7</accession>
<keyword evidence="1" id="KW-0378">Hydrolase</keyword>
<reference evidence="3 4" key="1">
    <citation type="submission" date="2018-10" db="EMBL/GenBank/DDBJ databases">
        <title>Fifty Aureobasidium pullulans genomes reveal a recombining polyextremotolerant generalist.</title>
        <authorList>
            <person name="Gostincar C."/>
            <person name="Turk M."/>
            <person name="Zajc J."/>
            <person name="Gunde-Cimerman N."/>
        </authorList>
    </citation>
    <scope>NUCLEOTIDE SEQUENCE [LARGE SCALE GENOMIC DNA]</scope>
    <source>
        <strain evidence="3 4">EXF-4256</strain>
    </source>
</reference>
<gene>
    <name evidence="3" type="ORF">D6C94_10735</name>
</gene>
<dbReference type="FunFam" id="3.40.720.10:FF:000064">
    <property type="entry name" value="Probable acid phosphatase Pho610"/>
    <property type="match status" value="1"/>
</dbReference>
<evidence type="ECO:0000313" key="3">
    <source>
        <dbReference type="EMBL" id="THY67057.1"/>
    </source>
</evidence>
<protein>
    <submittedName>
        <fullName evidence="3">Phosphoesterase-domain-containing protein</fullName>
    </submittedName>
</protein>
<comment type="caution">
    <text evidence="3">The sequence shown here is derived from an EMBL/GenBank/DDBJ whole genome shotgun (WGS) entry which is preliminary data.</text>
</comment>
<dbReference type="GO" id="GO:0016788">
    <property type="term" value="F:hydrolase activity, acting on ester bonds"/>
    <property type="evidence" value="ECO:0007669"/>
    <property type="project" value="InterPro"/>
</dbReference>
<dbReference type="PANTHER" id="PTHR31956:SF15">
    <property type="entry name" value="ACID PHOSPHATASE PHOA"/>
    <property type="match status" value="1"/>
</dbReference>
<evidence type="ECO:0000313" key="4">
    <source>
        <dbReference type="Proteomes" id="UP000305064"/>
    </source>
</evidence>
<dbReference type="InterPro" id="IPR003609">
    <property type="entry name" value="Pan_app"/>
</dbReference>
<dbReference type="InterPro" id="IPR017850">
    <property type="entry name" value="Alkaline_phosphatase_core_sf"/>
</dbReference>
<dbReference type="Gene3D" id="3.40.720.10">
    <property type="entry name" value="Alkaline Phosphatase, subunit A"/>
    <property type="match status" value="1"/>
</dbReference>
<evidence type="ECO:0000259" key="2">
    <source>
        <dbReference type="Pfam" id="PF00024"/>
    </source>
</evidence>
<evidence type="ECO:0000256" key="1">
    <source>
        <dbReference type="ARBA" id="ARBA00022801"/>
    </source>
</evidence>
<sequence>MDHRAADLSQTYTNSLEQCAKNCDLAPGCVAAVYRGGSCYLKRSVGKAINAPGNLGVRLVSKPNPILYVAGDAASVAAASTVARTNHKTSKLPGKAFDRFVTIWLENTDYAAAQGDPSLAWLAKRGISLNNYFGVTHPSQPNYLAATCGDHFGLADDNFHQVPNNVSSIVDLLEARDISWGEYQEHMPYTGYEGFSWVNQNNRANDYVRKHNPAVLMNSVTENLDRLANIKNFDQFRVDLEANTLPSWLFITPNMTNDGHDTSVTTAGRWAKDFLMPLLNDTRFIQNTLVLVTFDESHNYAIQNRVFSILLGDSIATELQGTEDNNFYNHYSELSTVEANWGLDTLGRWDVGANVFEFVGNKTGDTIRAWSDAQSFTGSVHLANSYPGYFNAAYRPLPAPAVTLVQNGRKVWSSIQDLWKGQNPPTYYTNTVEVYDGSRPPSW</sequence>